<reference evidence="1" key="1">
    <citation type="submission" date="2022-07" db="EMBL/GenBank/DDBJ databases">
        <authorList>
            <person name="Macas J."/>
            <person name="Novak P."/>
            <person name="Neumann P."/>
        </authorList>
    </citation>
    <scope>NUCLEOTIDE SEQUENCE</scope>
</reference>
<keyword evidence="2" id="KW-1185">Reference proteome</keyword>
<accession>A0A9P0VSB0</accession>
<protein>
    <recommendedName>
        <fullName evidence="3">Reverse transcriptase domain-containing protein</fullName>
    </recommendedName>
</protein>
<dbReference type="Proteomes" id="UP001152484">
    <property type="component" value="Unassembled WGS sequence"/>
</dbReference>
<comment type="caution">
    <text evidence="1">The sequence shown here is derived from an EMBL/GenBank/DDBJ whole genome shotgun (WGS) entry which is preliminary data.</text>
</comment>
<dbReference type="PANTHER" id="PTHR33116:SF80">
    <property type="entry name" value="REVERSE TRANSCRIPTASE ZINC-BINDING DOMAIN-CONTAINING PROTEIN"/>
    <property type="match status" value="1"/>
</dbReference>
<gene>
    <name evidence="1" type="ORF">CEURO_LOCUS216</name>
</gene>
<dbReference type="EMBL" id="CAMAPE010000001">
    <property type="protein sequence ID" value="CAH9051425.1"/>
    <property type="molecule type" value="Genomic_DNA"/>
</dbReference>
<dbReference type="OrthoDB" id="1934719at2759"/>
<organism evidence="1 2">
    <name type="scientific">Cuscuta europaea</name>
    <name type="common">European dodder</name>
    <dbReference type="NCBI Taxonomy" id="41803"/>
    <lineage>
        <taxon>Eukaryota</taxon>
        <taxon>Viridiplantae</taxon>
        <taxon>Streptophyta</taxon>
        <taxon>Embryophyta</taxon>
        <taxon>Tracheophyta</taxon>
        <taxon>Spermatophyta</taxon>
        <taxon>Magnoliopsida</taxon>
        <taxon>eudicotyledons</taxon>
        <taxon>Gunneridae</taxon>
        <taxon>Pentapetalae</taxon>
        <taxon>asterids</taxon>
        <taxon>lamiids</taxon>
        <taxon>Solanales</taxon>
        <taxon>Convolvulaceae</taxon>
        <taxon>Cuscuteae</taxon>
        <taxon>Cuscuta</taxon>
        <taxon>Cuscuta subgen. Cuscuta</taxon>
    </lineage>
</organism>
<proteinExistence type="predicted"/>
<evidence type="ECO:0000313" key="1">
    <source>
        <dbReference type="EMBL" id="CAH9051425.1"/>
    </source>
</evidence>
<name>A0A9P0VSB0_CUSEU</name>
<evidence type="ECO:0000313" key="2">
    <source>
        <dbReference type="Proteomes" id="UP001152484"/>
    </source>
</evidence>
<evidence type="ECO:0008006" key="3">
    <source>
        <dbReference type="Google" id="ProtNLM"/>
    </source>
</evidence>
<sequence>MIFIDKKQRLHICFKVIDVLIKYFHSLVKKRAAKNSITALKLPNGELTTSMDQVAMEFENFYVNLFSTPELVKGYTRKHCSPRCMIKVDLRKAYGTISLDFLKSVLLNIGFPLQFVKWIMECVATASFSISINGTLHGFFRGKRGLRQGTIWNKVRAWIGMPRQMSTLDSAVKWIKKDRAGVWIKAKTIRIAFIYTIYWIWRVRNATRFDDKKTREEEVFERIQYMVYKILYTPFIPL</sequence>
<dbReference type="PANTHER" id="PTHR33116">
    <property type="entry name" value="REVERSE TRANSCRIPTASE ZINC-BINDING DOMAIN-CONTAINING PROTEIN-RELATED-RELATED"/>
    <property type="match status" value="1"/>
</dbReference>
<dbReference type="AlphaFoldDB" id="A0A9P0VSB0"/>